<sequence>MNAPGSSATASAASLGQSATGAEEESLRLLLGLTSLSVDTFTSIVHSQADTSLNFFARHILGDATRVARILKGNPSPVNDQLVQTISDELETPRANGLDDIPDTLPLLWPVVAEKVGSVKSFLCSTLGRETTDDAILALIYGEPLTTRTAQLDAIRAQQGWANAPDEEISAASRLARLALLTTLGLCDQTHVQSEAGPLATLANLIDQPICERKHVLDNEAPGPLRMVHVFFSARFRCTDWEQGKGQPPFNCTAPCAHNRALHAWYKHDVDLAQKLFAAECKKRDLTEEEGWRVVRLSYLPWLRINERVVDPRPVGKSPEVITMDFMLSLVAALGRAGRGLGEAEAIWEELVQVLDGSSTLTVFQIDGEGETEKTLEDIGTNSWADEFSDELQKLIKGKEASGGLLNPVEVDAFFPHHCLKTIIDRVNAHSELECVQYTEVVHPTTHSGSSNYHYFISFMTPPSASRSSPSSHS</sequence>
<dbReference type="Proteomes" id="UP000002748">
    <property type="component" value="Unassembled WGS sequence"/>
</dbReference>
<accession>J6EWP4</accession>
<reference evidence="1 2" key="1">
    <citation type="journal article" date="2012" name="Eukaryot. Cell">
        <title>Draft genome sequence of CBS 2479, the standard type strain of Trichosporon asahii.</title>
        <authorList>
            <person name="Yang R.Y."/>
            <person name="Li H.T."/>
            <person name="Zhu H."/>
            <person name="Zhou G.P."/>
            <person name="Wang M."/>
            <person name="Wang L."/>
        </authorList>
    </citation>
    <scope>NUCLEOTIDE SEQUENCE [LARGE SCALE GENOMIC DNA]</scope>
    <source>
        <strain evidence="2">ATCC 90039 / CBS 2479 / JCM 2466 / KCTC 7840 / NCYC 2677 / UAMH 7654</strain>
    </source>
</reference>
<proteinExistence type="predicted"/>
<dbReference type="RefSeq" id="XP_014180413.1">
    <property type="nucleotide sequence ID" value="XM_014324938.1"/>
</dbReference>
<protein>
    <submittedName>
        <fullName evidence="1">Uncharacterized protein</fullName>
    </submittedName>
</protein>
<evidence type="ECO:0000313" key="2">
    <source>
        <dbReference type="Proteomes" id="UP000002748"/>
    </source>
</evidence>
<dbReference type="GeneID" id="25985444"/>
<dbReference type="AlphaFoldDB" id="J6EWP4"/>
<dbReference type="KEGG" id="tasa:A1Q1_01930"/>
<dbReference type="VEuPathDB" id="FungiDB:A1Q1_01930"/>
<name>J6EWP4_TRIAS</name>
<evidence type="ECO:0000313" key="1">
    <source>
        <dbReference type="EMBL" id="EJT49019.1"/>
    </source>
</evidence>
<dbReference type="HOGENOM" id="CLU_576446_0_0_1"/>
<organism evidence="1 2">
    <name type="scientific">Trichosporon asahii var. asahii (strain ATCC 90039 / CBS 2479 / JCM 2466 / KCTC 7840 / NBRC 103889/ NCYC 2677 / UAMH 7654)</name>
    <name type="common">Yeast</name>
    <dbReference type="NCBI Taxonomy" id="1186058"/>
    <lineage>
        <taxon>Eukaryota</taxon>
        <taxon>Fungi</taxon>
        <taxon>Dikarya</taxon>
        <taxon>Basidiomycota</taxon>
        <taxon>Agaricomycotina</taxon>
        <taxon>Tremellomycetes</taxon>
        <taxon>Trichosporonales</taxon>
        <taxon>Trichosporonaceae</taxon>
        <taxon>Trichosporon</taxon>
    </lineage>
</organism>
<comment type="caution">
    <text evidence="1">The sequence shown here is derived from an EMBL/GenBank/DDBJ whole genome shotgun (WGS) entry which is preliminary data.</text>
</comment>
<dbReference type="EMBL" id="ALBS01000182">
    <property type="protein sequence ID" value="EJT49019.1"/>
    <property type="molecule type" value="Genomic_DNA"/>
</dbReference>
<gene>
    <name evidence="1" type="ORF">A1Q1_01930</name>
</gene>